<dbReference type="Proteomes" id="UP000471640">
    <property type="component" value="Unassembled WGS sequence"/>
</dbReference>
<organism evidence="3 4">
    <name type="scientific">Thiorhodococcus mannitoliphagus</name>
    <dbReference type="NCBI Taxonomy" id="329406"/>
    <lineage>
        <taxon>Bacteria</taxon>
        <taxon>Pseudomonadati</taxon>
        <taxon>Pseudomonadota</taxon>
        <taxon>Gammaproteobacteria</taxon>
        <taxon>Chromatiales</taxon>
        <taxon>Chromatiaceae</taxon>
        <taxon>Thiorhodococcus</taxon>
    </lineage>
</organism>
<dbReference type="Gene3D" id="3.40.50.2000">
    <property type="entry name" value="Glycogen Phosphorylase B"/>
    <property type="match status" value="2"/>
</dbReference>
<keyword evidence="4" id="KW-1185">Reference proteome</keyword>
<evidence type="ECO:0000256" key="1">
    <source>
        <dbReference type="ARBA" id="ARBA00022679"/>
    </source>
</evidence>
<dbReference type="Pfam" id="PF00534">
    <property type="entry name" value="Glycos_transf_1"/>
    <property type="match status" value="1"/>
</dbReference>
<dbReference type="SUPFAM" id="SSF53756">
    <property type="entry name" value="UDP-Glycosyltransferase/glycogen phosphorylase"/>
    <property type="match status" value="1"/>
</dbReference>
<gene>
    <name evidence="3" type="ORF">G3480_12980</name>
</gene>
<name>A0A6P1DSF6_9GAMM</name>
<reference evidence="3 4" key="2">
    <citation type="submission" date="2020-02" db="EMBL/GenBank/DDBJ databases">
        <title>Genome sequences of Thiorhodococcus mannitoliphagus and Thiorhodococcus minor, purple sulfur photosynthetic bacteria in the gammaproteobacterial family, Chromatiaceae.</title>
        <authorList>
            <person name="Aviles F.A."/>
            <person name="Meyer T.E."/>
            <person name="Kyndt J.A."/>
        </authorList>
    </citation>
    <scope>NUCLEOTIDE SEQUENCE [LARGE SCALE GENOMIC DNA]</scope>
    <source>
        <strain evidence="3 4">DSM 18266</strain>
    </source>
</reference>
<dbReference type="AlphaFoldDB" id="A0A6P1DSF6"/>
<feature type="domain" description="Glycosyl transferase family 1" evidence="2">
    <location>
        <begin position="173"/>
        <end position="322"/>
    </location>
</feature>
<dbReference type="GO" id="GO:0009103">
    <property type="term" value="P:lipopolysaccharide biosynthetic process"/>
    <property type="evidence" value="ECO:0007669"/>
    <property type="project" value="TreeGrafter"/>
</dbReference>
<evidence type="ECO:0000259" key="2">
    <source>
        <dbReference type="Pfam" id="PF00534"/>
    </source>
</evidence>
<reference evidence="4" key="1">
    <citation type="journal article" date="2020" name="Microbiol. Resour. Announc.">
        <title>Draft Genome Sequences of Thiorhodococcus mannitoliphagus and Thiorhodococcus minor, Purple Sulfur Photosynthetic Bacteria in the Gammaproteobacterial Family Chromatiaceae.</title>
        <authorList>
            <person name="Aviles F.A."/>
            <person name="Meyer T.E."/>
            <person name="Kyndt J.A."/>
        </authorList>
    </citation>
    <scope>NUCLEOTIDE SEQUENCE [LARGE SCALE GENOMIC DNA]</scope>
    <source>
        <strain evidence="4">DSM 18266</strain>
    </source>
</reference>
<accession>A0A6P1DSF6</accession>
<dbReference type="InterPro" id="IPR001296">
    <property type="entry name" value="Glyco_trans_1"/>
</dbReference>
<keyword evidence="1 3" id="KW-0808">Transferase</keyword>
<dbReference type="PANTHER" id="PTHR46401">
    <property type="entry name" value="GLYCOSYLTRANSFERASE WBBK-RELATED"/>
    <property type="match status" value="1"/>
</dbReference>
<dbReference type="EMBL" id="JAAIJR010000047">
    <property type="protein sequence ID" value="NEX21217.1"/>
    <property type="molecule type" value="Genomic_DNA"/>
</dbReference>
<protein>
    <submittedName>
        <fullName evidence="3">Glycosyltransferase family 4 protein</fullName>
    </submittedName>
</protein>
<comment type="caution">
    <text evidence="3">The sequence shown here is derived from an EMBL/GenBank/DDBJ whole genome shotgun (WGS) entry which is preliminary data.</text>
</comment>
<evidence type="ECO:0000313" key="4">
    <source>
        <dbReference type="Proteomes" id="UP000471640"/>
    </source>
</evidence>
<evidence type="ECO:0000313" key="3">
    <source>
        <dbReference type="EMBL" id="NEX21217.1"/>
    </source>
</evidence>
<dbReference type="GO" id="GO:0016757">
    <property type="term" value="F:glycosyltransferase activity"/>
    <property type="evidence" value="ECO:0007669"/>
    <property type="project" value="InterPro"/>
</dbReference>
<sequence length="362" mass="40362">MRNSNKRFDLAIVPKYFGASWGGLQNFTNRLNKKLCNLGVNTTILSPRHEGQDPNKFWLNLPERLKDLGGVRVLLAIGLEYDENVALQIKCLSHLERFEDTRAWLRIATTGDLTQRANLIPNDALHSISGLIVLNRAMLSEAHSLLDQDRAYLIPVGVDTERFAPVTLENRAVLRQRFGLPDEATIVIAPTRDEDRKRIEVLLEAKRITQTNVLLWLVGPGGNSGRMTNLVNSRGILVSPPIPETEIHMAYQCSDIFVTASEREGMSNAVVEAASSGLPVCAPAIPGILEICEAFNNQGFILVNENSPQALAEALRIVQRGSPRKMRQLREPGLQRFDISEVAMSYVRLLDLTSTAMRYVRS</sequence>
<dbReference type="PANTHER" id="PTHR46401:SF2">
    <property type="entry name" value="GLYCOSYLTRANSFERASE WBBK-RELATED"/>
    <property type="match status" value="1"/>
</dbReference>
<dbReference type="RefSeq" id="WP_164654318.1">
    <property type="nucleotide sequence ID" value="NZ_JAAIJR010000047.1"/>
</dbReference>
<proteinExistence type="predicted"/>
<dbReference type="CDD" id="cd03801">
    <property type="entry name" value="GT4_PimA-like"/>
    <property type="match status" value="1"/>
</dbReference>